<dbReference type="Gene3D" id="3.90.226.10">
    <property type="entry name" value="2-enoyl-CoA Hydratase, Chain A, domain 1"/>
    <property type="match status" value="1"/>
</dbReference>
<dbReference type="EMBL" id="JANIBC010000006">
    <property type="protein sequence ID" value="MCQ8185582.1"/>
    <property type="molecule type" value="Genomic_DNA"/>
</dbReference>
<comment type="similarity">
    <text evidence="2">In the central section; belongs to the 3-hydroxyacyl-CoA dehydrogenase family.</text>
</comment>
<dbReference type="GO" id="GO:0004300">
    <property type="term" value="F:enoyl-CoA hydratase activity"/>
    <property type="evidence" value="ECO:0007669"/>
    <property type="project" value="TreeGrafter"/>
</dbReference>
<dbReference type="InterPro" id="IPR006108">
    <property type="entry name" value="3HC_DH_C"/>
</dbReference>
<dbReference type="InterPro" id="IPR029045">
    <property type="entry name" value="ClpP/crotonase-like_dom_sf"/>
</dbReference>
<sequence>MIYNSFTIEKDADGIAVMTIDLPGKSMNVWNQDLINDFEAFIHEFTSNDEYKGLVITSGKESGFLAGADLTMLGGMPDDATPEQIFEANFRLQKAIRKMETGGQDFKALQKGQANAKPVACALNGLALGGGMELVLACHYKVAASDRKVQLGQPEVQVGLIPGAGGTQRTMRLAGVQNAMQICTQGKPMDAEAAKAQGLIDDVVPNAELLDNAKAWVKANPKTAAKWDRKGFKIPGGAGAMDPRVVPIFAGSSAMAQGQTNHNYPAVERILSAIYEGSIVPIDTGLRIESKYFTQCLMEPQAKNMIRTLFVNKGAAEKGAARPEGVPKQEIKTLGVLGAGMMGAGIAYVSARAGMKVVLLDRDMESAEKGKGYSVKLNEKGISRGKLTKEKSDAMLGLIQPTDKVEDLKDVDFIIEAVFEDPAVKKDITERVEAVIRKDVIFASNTSTIPIANLAKNFTRTEDFIGVHFFSPVDKMPLVEIITPEGCGDKALATALDYVGKIKKTPIVVSDTRGFYCNSVVVPYLNEAALMVKEGINPALIDNCAVHMGMPVGPLALMDETSQELGWRIAQSTMKEMGDDYVPNGVEDLLKTFVEDLGRKGKKVGKGFYDYPEGGKKQLWDGLEEHFPRAAEQPSADEVKERLLYVQLVAAANMYAQDVVHDPQSADLGAIFGWGFAPWTGGPMSHIDTIGIEEFVRTAERLAQKYGAKFSPPAKFREMAEKNQKLYADAA</sequence>
<protein>
    <submittedName>
        <fullName evidence="13">3-hydroxyacyl-CoA dehydrogenase NAD-binding domain-containing protein</fullName>
    </submittedName>
</protein>
<dbReference type="SUPFAM" id="SSF52096">
    <property type="entry name" value="ClpP/crotonase"/>
    <property type="match status" value="1"/>
</dbReference>
<accession>A0A9X2RKF6</accession>
<evidence type="ECO:0000256" key="9">
    <source>
        <dbReference type="ARBA" id="ARBA00023268"/>
    </source>
</evidence>
<reference evidence="13" key="1">
    <citation type="submission" date="2022-07" db="EMBL/GenBank/DDBJ databases">
        <title>Parvularcula maris sp. nov., an algicidal bacterium isolated from seawater.</title>
        <authorList>
            <person name="Li F."/>
        </authorList>
    </citation>
    <scope>NUCLEOTIDE SEQUENCE</scope>
    <source>
        <strain evidence="13">BGMRC 0090</strain>
    </source>
</reference>
<feature type="domain" description="3-hydroxyacyl-CoA dehydrogenase C-terminal" evidence="11">
    <location>
        <begin position="514"/>
        <end position="611"/>
    </location>
</feature>
<dbReference type="GO" id="GO:0070403">
    <property type="term" value="F:NAD+ binding"/>
    <property type="evidence" value="ECO:0007669"/>
    <property type="project" value="InterPro"/>
</dbReference>
<dbReference type="GO" id="GO:0006635">
    <property type="term" value="P:fatty acid beta-oxidation"/>
    <property type="evidence" value="ECO:0007669"/>
    <property type="project" value="UniProtKB-ARBA"/>
</dbReference>
<feature type="domain" description="3-hydroxyacyl-CoA dehydrogenase NAD binding" evidence="12">
    <location>
        <begin position="334"/>
        <end position="511"/>
    </location>
</feature>
<dbReference type="Proteomes" id="UP001142610">
    <property type="component" value="Unassembled WGS sequence"/>
</dbReference>
<dbReference type="InterPro" id="IPR001753">
    <property type="entry name" value="Enoyl-CoA_hydra/iso"/>
</dbReference>
<dbReference type="InterPro" id="IPR006176">
    <property type="entry name" value="3-OHacyl-CoA_DH_NAD-bd"/>
</dbReference>
<dbReference type="Gene3D" id="1.10.1040.50">
    <property type="match status" value="1"/>
</dbReference>
<keyword evidence="9" id="KW-0511">Multifunctional enzyme</keyword>
<comment type="catalytic activity">
    <reaction evidence="10">
        <text>a (3S)-3-hydroxyacyl-CoA + NAD(+) = a 3-oxoacyl-CoA + NADH + H(+)</text>
        <dbReference type="Rhea" id="RHEA:22432"/>
        <dbReference type="ChEBI" id="CHEBI:15378"/>
        <dbReference type="ChEBI" id="CHEBI:57318"/>
        <dbReference type="ChEBI" id="CHEBI:57540"/>
        <dbReference type="ChEBI" id="CHEBI:57945"/>
        <dbReference type="ChEBI" id="CHEBI:90726"/>
        <dbReference type="EC" id="1.1.1.35"/>
    </reaction>
</comment>
<evidence type="ECO:0000313" key="14">
    <source>
        <dbReference type="Proteomes" id="UP001142610"/>
    </source>
</evidence>
<evidence type="ECO:0000256" key="5">
    <source>
        <dbReference type="ARBA" id="ARBA00023002"/>
    </source>
</evidence>
<dbReference type="Pfam" id="PF02737">
    <property type="entry name" value="3HCDH_N"/>
    <property type="match status" value="1"/>
</dbReference>
<dbReference type="RefSeq" id="WP_256619472.1">
    <property type="nucleotide sequence ID" value="NZ_JANIBC010000006.1"/>
</dbReference>
<evidence type="ECO:0000256" key="7">
    <source>
        <dbReference type="ARBA" id="ARBA00023098"/>
    </source>
</evidence>
<evidence type="ECO:0000256" key="8">
    <source>
        <dbReference type="ARBA" id="ARBA00023239"/>
    </source>
</evidence>
<evidence type="ECO:0000256" key="3">
    <source>
        <dbReference type="ARBA" id="ARBA00022832"/>
    </source>
</evidence>
<evidence type="ECO:0000256" key="6">
    <source>
        <dbReference type="ARBA" id="ARBA00023027"/>
    </source>
</evidence>
<dbReference type="Gene3D" id="3.40.50.720">
    <property type="entry name" value="NAD(P)-binding Rossmann-like Domain"/>
    <property type="match status" value="1"/>
</dbReference>
<dbReference type="SUPFAM" id="SSF51735">
    <property type="entry name" value="NAD(P)-binding Rossmann-fold domains"/>
    <property type="match status" value="1"/>
</dbReference>
<proteinExistence type="inferred from homology"/>
<evidence type="ECO:0000256" key="4">
    <source>
        <dbReference type="ARBA" id="ARBA00022963"/>
    </source>
</evidence>
<gene>
    <name evidence="13" type="ORF">NOG11_09245</name>
</gene>
<dbReference type="InterPro" id="IPR036291">
    <property type="entry name" value="NAD(P)-bd_dom_sf"/>
</dbReference>
<keyword evidence="5" id="KW-0560">Oxidoreductase</keyword>
<dbReference type="Pfam" id="PF00378">
    <property type="entry name" value="ECH_1"/>
    <property type="match status" value="1"/>
</dbReference>
<dbReference type="SUPFAM" id="SSF48179">
    <property type="entry name" value="6-phosphogluconate dehydrogenase C-terminal domain-like"/>
    <property type="match status" value="2"/>
</dbReference>
<dbReference type="InterPro" id="IPR050136">
    <property type="entry name" value="FA_oxidation_alpha_subunit"/>
</dbReference>
<comment type="caution">
    <text evidence="13">The sequence shown here is derived from an EMBL/GenBank/DDBJ whole genome shotgun (WGS) entry which is preliminary data.</text>
</comment>
<dbReference type="PANTHER" id="PTHR43612">
    <property type="entry name" value="TRIFUNCTIONAL ENZYME SUBUNIT ALPHA"/>
    <property type="match status" value="1"/>
</dbReference>
<evidence type="ECO:0000256" key="1">
    <source>
        <dbReference type="ARBA" id="ARBA00005005"/>
    </source>
</evidence>
<dbReference type="AlphaFoldDB" id="A0A9X2RKF6"/>
<dbReference type="FunFam" id="3.40.50.720:FF:000009">
    <property type="entry name" value="Fatty oxidation complex, alpha subunit"/>
    <property type="match status" value="1"/>
</dbReference>
<dbReference type="GO" id="GO:0016509">
    <property type="term" value="F:long-chain (3S)-3-hydroxyacyl-CoA dehydrogenase (NAD+) activity"/>
    <property type="evidence" value="ECO:0007669"/>
    <property type="project" value="TreeGrafter"/>
</dbReference>
<keyword evidence="14" id="KW-1185">Reference proteome</keyword>
<evidence type="ECO:0000313" key="13">
    <source>
        <dbReference type="EMBL" id="MCQ8185582.1"/>
    </source>
</evidence>
<dbReference type="InterPro" id="IPR008927">
    <property type="entry name" value="6-PGluconate_DH-like_C_sf"/>
</dbReference>
<dbReference type="PANTHER" id="PTHR43612:SF3">
    <property type="entry name" value="TRIFUNCTIONAL ENZYME SUBUNIT ALPHA, MITOCHONDRIAL"/>
    <property type="match status" value="1"/>
</dbReference>
<comment type="pathway">
    <text evidence="1">Lipid metabolism; fatty acid beta-oxidation.</text>
</comment>
<keyword evidence="3" id="KW-0276">Fatty acid metabolism</keyword>
<evidence type="ECO:0000259" key="12">
    <source>
        <dbReference type="Pfam" id="PF02737"/>
    </source>
</evidence>
<keyword evidence="7" id="KW-0443">Lipid metabolism</keyword>
<dbReference type="CDD" id="cd06558">
    <property type="entry name" value="crotonase-like"/>
    <property type="match status" value="1"/>
</dbReference>
<evidence type="ECO:0000256" key="2">
    <source>
        <dbReference type="ARBA" id="ARBA00007005"/>
    </source>
</evidence>
<keyword evidence="4" id="KW-0442">Lipid degradation</keyword>
<evidence type="ECO:0000256" key="10">
    <source>
        <dbReference type="ARBA" id="ARBA00049556"/>
    </source>
</evidence>
<dbReference type="Pfam" id="PF00725">
    <property type="entry name" value="3HCDH"/>
    <property type="match status" value="1"/>
</dbReference>
<organism evidence="13 14">
    <name type="scientific">Parvularcula maris</name>
    <dbReference type="NCBI Taxonomy" id="2965077"/>
    <lineage>
        <taxon>Bacteria</taxon>
        <taxon>Pseudomonadati</taxon>
        <taxon>Pseudomonadota</taxon>
        <taxon>Alphaproteobacteria</taxon>
        <taxon>Parvularculales</taxon>
        <taxon>Parvularculaceae</taxon>
        <taxon>Parvularcula</taxon>
    </lineage>
</organism>
<name>A0A9X2RKF6_9PROT</name>
<keyword evidence="6" id="KW-0520">NAD</keyword>
<keyword evidence="8" id="KW-0456">Lyase</keyword>
<evidence type="ECO:0000259" key="11">
    <source>
        <dbReference type="Pfam" id="PF00725"/>
    </source>
</evidence>